<evidence type="ECO:0000313" key="3">
    <source>
        <dbReference type="Proteomes" id="UP000048289"/>
    </source>
</evidence>
<gene>
    <name evidence="2" type="ORF">ERS007681_03981</name>
</gene>
<sequence>MRAATAAAGSSAPYTADPATKQSTPASAACSIVSSLMPPSISTRIVSSPASTILRTARTLLSTSGMNRWPPKPGSTDMTSRVSKWGRMSRYGSSGVPGFTLIPALAPAARISRATPTGLSVASAWKVTL</sequence>
<organism evidence="2 3">
    <name type="scientific">Mycobacterium tuberculosis</name>
    <dbReference type="NCBI Taxonomy" id="1773"/>
    <lineage>
        <taxon>Bacteria</taxon>
        <taxon>Bacillati</taxon>
        <taxon>Actinomycetota</taxon>
        <taxon>Actinomycetes</taxon>
        <taxon>Mycobacteriales</taxon>
        <taxon>Mycobacteriaceae</taxon>
        <taxon>Mycobacterium</taxon>
        <taxon>Mycobacterium tuberculosis complex</taxon>
    </lineage>
</organism>
<dbReference type="EMBL" id="CFOE01000818">
    <property type="protein sequence ID" value="CFE46111.1"/>
    <property type="molecule type" value="Genomic_DNA"/>
</dbReference>
<reference evidence="2 3" key="1">
    <citation type="submission" date="2015-03" db="EMBL/GenBank/DDBJ databases">
        <authorList>
            <consortium name="Pathogen Informatics"/>
        </authorList>
    </citation>
    <scope>NUCLEOTIDE SEQUENCE [LARGE SCALE GENOMIC DNA]</scope>
    <source>
        <strain evidence="2 3">G09901357</strain>
    </source>
</reference>
<protein>
    <submittedName>
        <fullName evidence="2">Uncharacterized protein</fullName>
    </submittedName>
</protein>
<accession>A0A654TEK4</accession>
<feature type="compositionally biased region" description="Low complexity" evidence="1">
    <location>
        <begin position="1"/>
        <end position="16"/>
    </location>
</feature>
<name>A0A654TEK4_MYCTX</name>
<evidence type="ECO:0000313" key="2">
    <source>
        <dbReference type="EMBL" id="CFE46111.1"/>
    </source>
</evidence>
<dbReference type="Proteomes" id="UP000048289">
    <property type="component" value="Unassembled WGS sequence"/>
</dbReference>
<evidence type="ECO:0000256" key="1">
    <source>
        <dbReference type="SAM" id="MobiDB-lite"/>
    </source>
</evidence>
<dbReference type="AlphaFoldDB" id="A0A654TEK4"/>
<proteinExistence type="predicted"/>
<feature type="region of interest" description="Disordered" evidence="1">
    <location>
        <begin position="1"/>
        <end position="23"/>
    </location>
</feature>